<accession>A0A4Q7E8A6</accession>
<evidence type="ECO:0000256" key="8">
    <source>
        <dbReference type="SAM" id="Phobius"/>
    </source>
</evidence>
<evidence type="ECO:0000256" key="5">
    <source>
        <dbReference type="ARBA" id="ARBA00022692"/>
    </source>
</evidence>
<dbReference type="InterPro" id="IPR038731">
    <property type="entry name" value="RgtA/B/C-like"/>
</dbReference>
<evidence type="ECO:0000313" key="11">
    <source>
        <dbReference type="Proteomes" id="UP000292459"/>
    </source>
</evidence>
<sequence length="482" mass="54867">MPINKMRKNHLKIKKTLVGTLLLLVTTFLWYRLGESHLNSWDEARYAIHAIEAANHGNWLFPHLFGSPDTTMYDKPPLGVWLIASSIKLFGINEFAVRFWSVVAATGTVMVVFLFGSSISSVATGALGSLVLLTTHGYLGFHATRSGDFDVIFTFFTTLATCFFYSGYSDSKKNHYFFWYFILMACAFMLKSILVVPFILMAFTFSFCQNSARKCFLNKWSAWGLLAGLALIGIWFTLCLFYVDGFAQGVFSRFTGRVTDSIDSHGGPWYFYFPVLLRQFGKPWAFFLAFSIIYSTRRLWRREAIMLFVTLWVFVPLVLLCIAQTKLSWYTIPIMPGIALFLALNITNAYYYNSNQYLKAAILIIFSAALIKSASSAGELVMKTNEFEQIHAVQTLAPKLSNVSDVYIDFSTLPRHLRYSLPFYVYAHTNGRVYRLDDDNRMLITGEDVVLILDGETTMQLPMNKELEELANVEGVQLLKLK</sequence>
<dbReference type="AlphaFoldDB" id="A0A4Q7E8A6"/>
<dbReference type="Pfam" id="PF13231">
    <property type="entry name" value="PMT_2"/>
    <property type="match status" value="1"/>
</dbReference>
<dbReference type="EMBL" id="QVFV01000002">
    <property type="protein sequence ID" value="RZM79037.1"/>
    <property type="molecule type" value="Genomic_DNA"/>
</dbReference>
<gene>
    <name evidence="10" type="ORF">DYY88_09720</name>
</gene>
<dbReference type="OrthoDB" id="517818at2"/>
<keyword evidence="3" id="KW-0328">Glycosyltransferase</keyword>
<evidence type="ECO:0000256" key="6">
    <source>
        <dbReference type="ARBA" id="ARBA00022989"/>
    </source>
</evidence>
<evidence type="ECO:0000256" key="2">
    <source>
        <dbReference type="ARBA" id="ARBA00022475"/>
    </source>
</evidence>
<keyword evidence="5 8" id="KW-0812">Transmembrane</keyword>
<evidence type="ECO:0000313" key="10">
    <source>
        <dbReference type="EMBL" id="RZM79037.1"/>
    </source>
</evidence>
<dbReference type="PANTHER" id="PTHR33908:SF3">
    <property type="entry name" value="UNDECAPRENYL PHOSPHATE-ALPHA-4-AMINO-4-DEOXY-L-ARABINOSE ARABINOSYL TRANSFERASE"/>
    <property type="match status" value="1"/>
</dbReference>
<keyword evidence="2" id="KW-1003">Cell membrane</keyword>
<evidence type="ECO:0000259" key="9">
    <source>
        <dbReference type="Pfam" id="PF13231"/>
    </source>
</evidence>
<keyword evidence="7 8" id="KW-0472">Membrane</keyword>
<comment type="caution">
    <text evidence="10">The sequence shown here is derived from an EMBL/GenBank/DDBJ whole genome shotgun (WGS) entry which is preliminary data.</text>
</comment>
<dbReference type="GO" id="GO:0016763">
    <property type="term" value="F:pentosyltransferase activity"/>
    <property type="evidence" value="ECO:0007669"/>
    <property type="project" value="TreeGrafter"/>
</dbReference>
<keyword evidence="4" id="KW-0808">Transferase</keyword>
<dbReference type="InterPro" id="IPR050297">
    <property type="entry name" value="LipidA_mod_glycosyltrf_83"/>
</dbReference>
<feature type="transmembrane region" description="Helical" evidence="8">
    <location>
        <begin position="76"/>
        <end position="92"/>
    </location>
</feature>
<feature type="transmembrane region" description="Helical" evidence="8">
    <location>
        <begin position="331"/>
        <end position="350"/>
    </location>
</feature>
<protein>
    <recommendedName>
        <fullName evidence="9">Glycosyltransferase RgtA/B/C/D-like domain-containing protein</fullName>
    </recommendedName>
</protein>
<dbReference type="PANTHER" id="PTHR33908">
    <property type="entry name" value="MANNOSYLTRANSFERASE YKCB-RELATED"/>
    <property type="match status" value="1"/>
</dbReference>
<feature type="domain" description="Glycosyltransferase RgtA/B/C/D-like" evidence="9">
    <location>
        <begin position="74"/>
        <end position="232"/>
    </location>
</feature>
<evidence type="ECO:0000256" key="3">
    <source>
        <dbReference type="ARBA" id="ARBA00022676"/>
    </source>
</evidence>
<keyword evidence="11" id="KW-1185">Reference proteome</keyword>
<dbReference type="GO" id="GO:0010041">
    <property type="term" value="P:response to iron(III) ion"/>
    <property type="evidence" value="ECO:0007669"/>
    <property type="project" value="TreeGrafter"/>
</dbReference>
<comment type="subcellular location">
    <subcellularLocation>
        <location evidence="1">Cell membrane</location>
        <topology evidence="1">Multi-pass membrane protein</topology>
    </subcellularLocation>
</comment>
<keyword evidence="6 8" id="KW-1133">Transmembrane helix</keyword>
<organism evidence="10 11">
    <name type="scientific">Leptolyngbya iicbica LK</name>
    <dbReference type="NCBI Taxonomy" id="2294035"/>
    <lineage>
        <taxon>Bacteria</taxon>
        <taxon>Bacillati</taxon>
        <taxon>Cyanobacteriota</taxon>
        <taxon>Cyanophyceae</taxon>
        <taxon>Leptolyngbyales</taxon>
        <taxon>Leptolyngbyaceae</taxon>
        <taxon>Leptolyngbya group</taxon>
        <taxon>Leptolyngbya</taxon>
        <taxon>Leptolyngbya iicbica</taxon>
    </lineage>
</organism>
<evidence type="ECO:0000256" key="7">
    <source>
        <dbReference type="ARBA" id="ARBA00023136"/>
    </source>
</evidence>
<evidence type="ECO:0000256" key="1">
    <source>
        <dbReference type="ARBA" id="ARBA00004651"/>
    </source>
</evidence>
<feature type="transmembrane region" description="Helical" evidence="8">
    <location>
        <begin position="220"/>
        <end position="243"/>
    </location>
</feature>
<proteinExistence type="predicted"/>
<feature type="transmembrane region" description="Helical" evidence="8">
    <location>
        <begin position="151"/>
        <end position="168"/>
    </location>
</feature>
<evidence type="ECO:0000256" key="4">
    <source>
        <dbReference type="ARBA" id="ARBA00022679"/>
    </source>
</evidence>
<reference evidence="10 11" key="1">
    <citation type="submission" date="2018-11" db="EMBL/GenBank/DDBJ databases">
        <title>Whole genome sequencing of an environmental sample.</title>
        <authorList>
            <person name="Sarangi A.N."/>
            <person name="Singh D."/>
            <person name="Tripathy S."/>
        </authorList>
    </citation>
    <scope>NUCLEOTIDE SEQUENCE [LARGE SCALE GENOMIC DNA]</scope>
    <source>
        <strain evidence="10 11">Lakshadweep</strain>
    </source>
</reference>
<dbReference type="GO" id="GO:0005886">
    <property type="term" value="C:plasma membrane"/>
    <property type="evidence" value="ECO:0007669"/>
    <property type="project" value="UniProtKB-SubCell"/>
</dbReference>
<dbReference type="Proteomes" id="UP000292459">
    <property type="component" value="Unassembled WGS sequence"/>
</dbReference>
<feature type="transmembrane region" description="Helical" evidence="8">
    <location>
        <begin position="180"/>
        <end position="208"/>
    </location>
</feature>
<name>A0A4Q7E8A6_9CYAN</name>
<feature type="transmembrane region" description="Helical" evidence="8">
    <location>
        <begin position="305"/>
        <end position="325"/>
    </location>
</feature>
<dbReference type="GO" id="GO:0009103">
    <property type="term" value="P:lipopolysaccharide biosynthetic process"/>
    <property type="evidence" value="ECO:0007669"/>
    <property type="project" value="UniProtKB-ARBA"/>
</dbReference>